<dbReference type="InterPro" id="IPR051044">
    <property type="entry name" value="MAG_DAG_Lipase"/>
</dbReference>
<keyword evidence="3" id="KW-1185">Reference proteome</keyword>
<accession>A0A4R4ECU9</accession>
<dbReference type="Gene3D" id="3.40.50.1820">
    <property type="entry name" value="alpha/beta hydrolase"/>
    <property type="match status" value="1"/>
</dbReference>
<dbReference type="RefSeq" id="WP_132417869.1">
    <property type="nucleotide sequence ID" value="NZ_SKFG01000008.1"/>
</dbReference>
<protein>
    <submittedName>
        <fullName evidence="2">Alpha/beta hydrolase</fullName>
    </submittedName>
</protein>
<dbReference type="OrthoDB" id="9806902at2"/>
<sequence>MMVTDQMIPSFDGTRLYCKKNIPASPKAVVVVVHGLCEHLRRYDYLTDKLTNKDFSVYRFDHRGHANSEGKRVYYNDYTEILEDVHEVVNLASLENPNLPIFLIGHSMGGYAVTLFGTKCPGKVQGFVLSGALTRYHTPCAGPLPIQLPSDTYLPNSLGGGVCSDPAVVEAYNNDPLVEKQISVGLLNSLYHGVEWLKANPSQFTDPVLMLHGCNDGLVSEKDSRDLFGEIGSTDKSIKIYANLFHEIFNEPCRDEVIDEAIEWIEARI</sequence>
<dbReference type="Pfam" id="PF12146">
    <property type="entry name" value="Hydrolase_4"/>
    <property type="match status" value="1"/>
</dbReference>
<keyword evidence="2" id="KW-0378">Hydrolase</keyword>
<reference evidence="2 3" key="1">
    <citation type="submission" date="2019-03" db="EMBL/GenBank/DDBJ databases">
        <authorList>
            <person name="Kim M.K.M."/>
        </authorList>
    </citation>
    <scope>NUCLEOTIDE SEQUENCE [LARGE SCALE GENOMIC DNA]</scope>
    <source>
        <strain evidence="2 3">18JY21-1</strain>
    </source>
</reference>
<gene>
    <name evidence="2" type="ORF">E0485_09935</name>
</gene>
<comment type="caution">
    <text evidence="2">The sequence shown here is derived from an EMBL/GenBank/DDBJ whole genome shotgun (WGS) entry which is preliminary data.</text>
</comment>
<dbReference type="AlphaFoldDB" id="A0A4R4ECU9"/>
<dbReference type="GO" id="GO:0016787">
    <property type="term" value="F:hydrolase activity"/>
    <property type="evidence" value="ECO:0007669"/>
    <property type="project" value="UniProtKB-KW"/>
</dbReference>
<evidence type="ECO:0000313" key="2">
    <source>
        <dbReference type="EMBL" id="TCZ77786.1"/>
    </source>
</evidence>
<dbReference type="PANTHER" id="PTHR11614">
    <property type="entry name" value="PHOSPHOLIPASE-RELATED"/>
    <property type="match status" value="1"/>
</dbReference>
<dbReference type="Proteomes" id="UP000295418">
    <property type="component" value="Unassembled WGS sequence"/>
</dbReference>
<dbReference type="InterPro" id="IPR022742">
    <property type="entry name" value="Hydrolase_4"/>
</dbReference>
<evidence type="ECO:0000313" key="3">
    <source>
        <dbReference type="Proteomes" id="UP000295418"/>
    </source>
</evidence>
<feature type="domain" description="Serine aminopeptidase S33" evidence="1">
    <location>
        <begin position="25"/>
        <end position="252"/>
    </location>
</feature>
<organism evidence="2 3">
    <name type="scientific">Paenibacillus albiflavus</name>
    <dbReference type="NCBI Taxonomy" id="2545760"/>
    <lineage>
        <taxon>Bacteria</taxon>
        <taxon>Bacillati</taxon>
        <taxon>Bacillota</taxon>
        <taxon>Bacilli</taxon>
        <taxon>Bacillales</taxon>
        <taxon>Paenibacillaceae</taxon>
        <taxon>Paenibacillus</taxon>
    </lineage>
</organism>
<dbReference type="InterPro" id="IPR029058">
    <property type="entry name" value="AB_hydrolase_fold"/>
</dbReference>
<dbReference type="EMBL" id="SKFG01000008">
    <property type="protein sequence ID" value="TCZ77786.1"/>
    <property type="molecule type" value="Genomic_DNA"/>
</dbReference>
<proteinExistence type="predicted"/>
<evidence type="ECO:0000259" key="1">
    <source>
        <dbReference type="Pfam" id="PF12146"/>
    </source>
</evidence>
<dbReference type="SUPFAM" id="SSF53474">
    <property type="entry name" value="alpha/beta-Hydrolases"/>
    <property type="match status" value="1"/>
</dbReference>
<name>A0A4R4ECU9_9BACL</name>